<organism evidence="2 3">
    <name type="scientific">Oryza meyeriana var. granulata</name>
    <dbReference type="NCBI Taxonomy" id="110450"/>
    <lineage>
        <taxon>Eukaryota</taxon>
        <taxon>Viridiplantae</taxon>
        <taxon>Streptophyta</taxon>
        <taxon>Embryophyta</taxon>
        <taxon>Tracheophyta</taxon>
        <taxon>Spermatophyta</taxon>
        <taxon>Magnoliopsida</taxon>
        <taxon>Liliopsida</taxon>
        <taxon>Poales</taxon>
        <taxon>Poaceae</taxon>
        <taxon>BOP clade</taxon>
        <taxon>Oryzoideae</taxon>
        <taxon>Oryzeae</taxon>
        <taxon>Oryzinae</taxon>
        <taxon>Oryza</taxon>
        <taxon>Oryza meyeriana</taxon>
    </lineage>
</organism>
<keyword evidence="3" id="KW-1185">Reference proteome</keyword>
<gene>
    <name evidence="2" type="ORF">E2562_027023</name>
</gene>
<feature type="compositionally biased region" description="Basic and acidic residues" evidence="1">
    <location>
        <begin position="78"/>
        <end position="87"/>
    </location>
</feature>
<dbReference type="EMBL" id="SPHZ02000010">
    <property type="protein sequence ID" value="KAF0896678.1"/>
    <property type="molecule type" value="Genomic_DNA"/>
</dbReference>
<feature type="compositionally biased region" description="Basic residues" evidence="1">
    <location>
        <begin position="99"/>
        <end position="110"/>
    </location>
</feature>
<sequence length="110" mass="11884">MAQHEHGSQRIAGAVMCVGGGSRELVRSGTGFGEKPTVETVRAWTTTCTKDAVAGKRPFAPARIRGDRHRSSTLPAVVERRAEEAEKSVGGGSREGLRHGTRHVHPPRHR</sequence>
<accession>A0A6G1C872</accession>
<feature type="region of interest" description="Disordered" evidence="1">
    <location>
        <begin position="59"/>
        <end position="110"/>
    </location>
</feature>
<evidence type="ECO:0000313" key="2">
    <source>
        <dbReference type="EMBL" id="KAF0896678.1"/>
    </source>
</evidence>
<reference evidence="2 3" key="1">
    <citation type="submission" date="2019-11" db="EMBL/GenBank/DDBJ databases">
        <title>Whole genome sequence of Oryza granulata.</title>
        <authorList>
            <person name="Li W."/>
        </authorList>
    </citation>
    <scope>NUCLEOTIDE SEQUENCE [LARGE SCALE GENOMIC DNA]</scope>
    <source>
        <strain evidence="3">cv. Menghai</strain>
        <tissue evidence="2">Leaf</tissue>
    </source>
</reference>
<evidence type="ECO:0000313" key="3">
    <source>
        <dbReference type="Proteomes" id="UP000479710"/>
    </source>
</evidence>
<name>A0A6G1C872_9ORYZ</name>
<evidence type="ECO:0000256" key="1">
    <source>
        <dbReference type="SAM" id="MobiDB-lite"/>
    </source>
</evidence>
<proteinExistence type="predicted"/>
<dbReference type="AlphaFoldDB" id="A0A6G1C872"/>
<comment type="caution">
    <text evidence="2">The sequence shown here is derived from an EMBL/GenBank/DDBJ whole genome shotgun (WGS) entry which is preliminary data.</text>
</comment>
<protein>
    <submittedName>
        <fullName evidence="2">Uncharacterized protein</fullName>
    </submittedName>
</protein>
<dbReference type="Proteomes" id="UP000479710">
    <property type="component" value="Unassembled WGS sequence"/>
</dbReference>